<gene>
    <name evidence="2" type="ORF">CEXT_538051</name>
</gene>
<reference evidence="2 3" key="1">
    <citation type="submission" date="2021-06" db="EMBL/GenBank/DDBJ databases">
        <title>Caerostris extrusa draft genome.</title>
        <authorList>
            <person name="Kono N."/>
            <person name="Arakawa K."/>
        </authorList>
    </citation>
    <scope>NUCLEOTIDE SEQUENCE [LARGE SCALE GENOMIC DNA]</scope>
</reference>
<dbReference type="AlphaFoldDB" id="A0AAV4XLA3"/>
<dbReference type="Proteomes" id="UP001054945">
    <property type="component" value="Unassembled WGS sequence"/>
</dbReference>
<evidence type="ECO:0000313" key="3">
    <source>
        <dbReference type="Proteomes" id="UP001054945"/>
    </source>
</evidence>
<dbReference type="EMBL" id="BPLR01000485">
    <property type="protein sequence ID" value="GIY95168.1"/>
    <property type="molecule type" value="Genomic_DNA"/>
</dbReference>
<comment type="caution">
    <text evidence="2">The sequence shown here is derived from an EMBL/GenBank/DDBJ whole genome shotgun (WGS) entry which is preliminary data.</text>
</comment>
<accession>A0AAV4XLA3</accession>
<organism evidence="2 3">
    <name type="scientific">Caerostris extrusa</name>
    <name type="common">Bark spider</name>
    <name type="synonym">Caerostris bankana</name>
    <dbReference type="NCBI Taxonomy" id="172846"/>
    <lineage>
        <taxon>Eukaryota</taxon>
        <taxon>Metazoa</taxon>
        <taxon>Ecdysozoa</taxon>
        <taxon>Arthropoda</taxon>
        <taxon>Chelicerata</taxon>
        <taxon>Arachnida</taxon>
        <taxon>Araneae</taxon>
        <taxon>Araneomorphae</taxon>
        <taxon>Entelegynae</taxon>
        <taxon>Araneoidea</taxon>
        <taxon>Araneidae</taxon>
        <taxon>Caerostris</taxon>
    </lineage>
</organism>
<feature type="region of interest" description="Disordered" evidence="1">
    <location>
        <begin position="1"/>
        <end position="33"/>
    </location>
</feature>
<name>A0AAV4XLA3_CAEEX</name>
<keyword evidence="3" id="KW-1185">Reference proteome</keyword>
<sequence>MYKAQKKKWLAAKKGKKESKRKEKKKEKKKKKGVLRQLHFRLVSTPSKQDVCLISEHSSLRDSNISHKLLFTIHSGHPATNEKVFPPKIIELKYHV</sequence>
<protein>
    <submittedName>
        <fullName evidence="2">Uncharacterized protein</fullName>
    </submittedName>
</protein>
<evidence type="ECO:0000313" key="2">
    <source>
        <dbReference type="EMBL" id="GIY95168.1"/>
    </source>
</evidence>
<evidence type="ECO:0000256" key="1">
    <source>
        <dbReference type="SAM" id="MobiDB-lite"/>
    </source>
</evidence>
<proteinExistence type="predicted"/>